<dbReference type="EMBL" id="RQHF01000015">
    <property type="protein sequence ID" value="TGM58250.1"/>
    <property type="molecule type" value="Genomic_DNA"/>
</dbReference>
<gene>
    <name evidence="1" type="ORF">EHQ95_08245</name>
</gene>
<dbReference type="RefSeq" id="WP_135658263.1">
    <property type="nucleotide sequence ID" value="NZ_RQHF01000015.1"/>
</dbReference>
<comment type="caution">
    <text evidence="1">The sequence shown here is derived from an EMBL/GenBank/DDBJ whole genome shotgun (WGS) entry which is preliminary data.</text>
</comment>
<sequence>MNEVNTIRYNSNGLNGHYESYFVRANHPIEKKAFWIRYTIFSPKGDATKAIAELWVIWFDGITQKHVAVKKEIPYSKAHFSTDELNVSIDDSILTETALSGVVETASGKIKWNLNYSGGEKPLLVLPENLYQTSLPKAKLLVGKPLAVFTGTVEVNNEVFEINNWVGSQNHNWGVKHTDHYAWGQVAGFDNSPESFLEVATARLKFGPIWTPFMTVMVFRHKGQEFKLNGISQALKAKADFNYFNWHFNSSTKDVEITGWIKANENDFVGLKYYNPPGGIKNCLNSKIASCNIKVKFKNTDGKIIEDVLTTSSRAAFEILTDDTNHGIPLVV</sequence>
<reference evidence="2" key="1">
    <citation type="journal article" date="2019" name="PLoS Negl. Trop. Dis.">
        <title>Revisiting the worldwide diversity of Leptospira species in the environment.</title>
        <authorList>
            <person name="Vincent A.T."/>
            <person name="Schiettekatte O."/>
            <person name="Bourhy P."/>
            <person name="Veyrier F.J."/>
            <person name="Picardeau M."/>
        </authorList>
    </citation>
    <scope>NUCLEOTIDE SEQUENCE [LARGE SCALE GENOMIC DNA]</scope>
    <source>
        <strain evidence="2">201601955</strain>
    </source>
</reference>
<proteinExistence type="predicted"/>
<protein>
    <recommendedName>
        <fullName evidence="3">AttH domain-containing protein</fullName>
    </recommendedName>
</protein>
<evidence type="ECO:0000313" key="1">
    <source>
        <dbReference type="EMBL" id="TGM58250.1"/>
    </source>
</evidence>
<evidence type="ECO:0000313" key="2">
    <source>
        <dbReference type="Proteomes" id="UP000298112"/>
    </source>
</evidence>
<dbReference type="Proteomes" id="UP000298112">
    <property type="component" value="Unassembled WGS sequence"/>
</dbReference>
<organism evidence="1 2">
    <name type="scientific">Leptospira vanthielii</name>
    <dbReference type="NCBI Taxonomy" id="293085"/>
    <lineage>
        <taxon>Bacteria</taxon>
        <taxon>Pseudomonadati</taxon>
        <taxon>Spirochaetota</taxon>
        <taxon>Spirochaetia</taxon>
        <taxon>Leptospirales</taxon>
        <taxon>Leptospiraceae</taxon>
        <taxon>Leptospira</taxon>
    </lineage>
</organism>
<dbReference type="SUPFAM" id="SSF159245">
    <property type="entry name" value="AttH-like"/>
    <property type="match status" value="1"/>
</dbReference>
<name>A0ABY2NQT8_9LEPT</name>
<keyword evidence="2" id="KW-1185">Reference proteome</keyword>
<evidence type="ECO:0008006" key="3">
    <source>
        <dbReference type="Google" id="ProtNLM"/>
    </source>
</evidence>
<accession>A0ABY2NQT8</accession>